<dbReference type="OrthoDB" id="7594906at2"/>
<evidence type="ECO:0000256" key="1">
    <source>
        <dbReference type="SAM" id="SignalP"/>
    </source>
</evidence>
<dbReference type="EMBL" id="VLLK01000002">
    <property type="protein sequence ID" value="TWJ06838.1"/>
    <property type="molecule type" value="Genomic_DNA"/>
</dbReference>
<feature type="chain" id="PRO_5021975798" description="Avidin family protein" evidence="1">
    <location>
        <begin position="23"/>
        <end position="157"/>
    </location>
</feature>
<organism evidence="2 3">
    <name type="scientific">Altererythrobacter ishigakiensis</name>
    <dbReference type="NCBI Taxonomy" id="476157"/>
    <lineage>
        <taxon>Bacteria</taxon>
        <taxon>Pseudomonadati</taxon>
        <taxon>Pseudomonadota</taxon>
        <taxon>Alphaproteobacteria</taxon>
        <taxon>Sphingomonadales</taxon>
        <taxon>Erythrobacteraceae</taxon>
        <taxon>Altererythrobacter</taxon>
    </lineage>
</organism>
<comment type="caution">
    <text evidence="2">The sequence shown here is derived from an EMBL/GenBank/DDBJ whole genome shotgun (WGS) entry which is preliminary data.</text>
</comment>
<feature type="signal peptide" evidence="1">
    <location>
        <begin position="1"/>
        <end position="22"/>
    </location>
</feature>
<dbReference type="RefSeq" id="WP_067598256.1">
    <property type="nucleotide sequence ID" value="NZ_CP015963.1"/>
</dbReference>
<keyword evidence="3" id="KW-1185">Reference proteome</keyword>
<protein>
    <recommendedName>
        <fullName evidence="4">Avidin family protein</fullName>
    </recommendedName>
</protein>
<dbReference type="AlphaFoldDB" id="A0A562UMK1"/>
<evidence type="ECO:0000313" key="3">
    <source>
        <dbReference type="Proteomes" id="UP000320547"/>
    </source>
</evidence>
<gene>
    <name evidence="2" type="ORF">JN10_2376</name>
</gene>
<sequence length="157" mass="16433">MKKLAFAALGAASMVVATPAISQSFTYDVTWEPVVPYGGLSSPDGPQYRGGSVNGTYETTFDDGSMVNGTVRCVGTRQPHGGIFAIHLACTAEDEQGTYSLAYGCNWLGEPGPDTALGCVGAMEAKDGEAAGTRGGLTMHWYSDDKSEGTGQWYTAE</sequence>
<proteinExistence type="predicted"/>
<evidence type="ECO:0000313" key="2">
    <source>
        <dbReference type="EMBL" id="TWJ06838.1"/>
    </source>
</evidence>
<reference evidence="2 3" key="1">
    <citation type="submission" date="2019-07" db="EMBL/GenBank/DDBJ databases">
        <title>Genomic Encyclopedia of Archaeal and Bacterial Type Strains, Phase II (KMG-II): from individual species to whole genera.</title>
        <authorList>
            <person name="Goeker M."/>
        </authorList>
    </citation>
    <scope>NUCLEOTIDE SEQUENCE [LARGE SCALE GENOMIC DNA]</scope>
    <source>
        <strain evidence="2 3">ATCC BAA-2084</strain>
    </source>
</reference>
<evidence type="ECO:0008006" key="4">
    <source>
        <dbReference type="Google" id="ProtNLM"/>
    </source>
</evidence>
<keyword evidence="1" id="KW-0732">Signal</keyword>
<accession>A0A562UMK1</accession>
<dbReference type="Proteomes" id="UP000320547">
    <property type="component" value="Unassembled WGS sequence"/>
</dbReference>
<name>A0A562UMK1_9SPHN</name>